<proteinExistence type="predicted"/>
<protein>
    <submittedName>
        <fullName evidence="1">Uncharacterized protein</fullName>
    </submittedName>
</protein>
<gene>
    <name evidence="1" type="ORF">F2Q69_00042815</name>
</gene>
<reference evidence="1" key="1">
    <citation type="submission" date="2019-12" db="EMBL/GenBank/DDBJ databases">
        <title>Genome sequencing and annotation of Brassica cretica.</title>
        <authorList>
            <person name="Studholme D.J."/>
            <person name="Sarris P."/>
        </authorList>
    </citation>
    <scope>NUCLEOTIDE SEQUENCE</scope>
    <source>
        <strain evidence="1">PFS-109/04</strain>
        <tissue evidence="1">Leaf</tissue>
    </source>
</reference>
<accession>A0A8S9NII1</accession>
<evidence type="ECO:0000313" key="2">
    <source>
        <dbReference type="Proteomes" id="UP000712600"/>
    </source>
</evidence>
<evidence type="ECO:0000313" key="1">
    <source>
        <dbReference type="EMBL" id="KAF3504984.1"/>
    </source>
</evidence>
<organism evidence="1 2">
    <name type="scientific">Brassica cretica</name>
    <name type="common">Mustard</name>
    <dbReference type="NCBI Taxonomy" id="69181"/>
    <lineage>
        <taxon>Eukaryota</taxon>
        <taxon>Viridiplantae</taxon>
        <taxon>Streptophyta</taxon>
        <taxon>Embryophyta</taxon>
        <taxon>Tracheophyta</taxon>
        <taxon>Spermatophyta</taxon>
        <taxon>Magnoliopsida</taxon>
        <taxon>eudicotyledons</taxon>
        <taxon>Gunneridae</taxon>
        <taxon>Pentapetalae</taxon>
        <taxon>rosids</taxon>
        <taxon>malvids</taxon>
        <taxon>Brassicales</taxon>
        <taxon>Brassicaceae</taxon>
        <taxon>Brassiceae</taxon>
        <taxon>Brassica</taxon>
    </lineage>
</organism>
<sequence length="112" mass="12353">MEHLTPLAKKVNEASPKIGKTGLLKVSSAVARTCLTKSGYSGPGINESCWEDVDVEQGVVATRGFLIPLFLQSGRVVWVSEGYIRPLLSWPRVSRGNDVVLWFSSGVWWFDS</sequence>
<dbReference type="EMBL" id="QGKX02001621">
    <property type="protein sequence ID" value="KAF3504984.1"/>
    <property type="molecule type" value="Genomic_DNA"/>
</dbReference>
<name>A0A8S9NII1_BRACR</name>
<dbReference type="AlphaFoldDB" id="A0A8S9NII1"/>
<dbReference type="Proteomes" id="UP000712600">
    <property type="component" value="Unassembled WGS sequence"/>
</dbReference>
<comment type="caution">
    <text evidence="1">The sequence shown here is derived from an EMBL/GenBank/DDBJ whole genome shotgun (WGS) entry which is preliminary data.</text>
</comment>